<dbReference type="InterPro" id="IPR000873">
    <property type="entry name" value="AMP-dep_synth/lig_dom"/>
</dbReference>
<proteinExistence type="inferred from homology"/>
<dbReference type="PANTHER" id="PTHR43859:SF4">
    <property type="entry name" value="BUTANOATE--COA LIGASE AAE1-RELATED"/>
    <property type="match status" value="1"/>
</dbReference>
<name>A0ABR3GAN4_9PEZI</name>
<keyword evidence="7" id="KW-1185">Reference proteome</keyword>
<dbReference type="SUPFAM" id="SSF56801">
    <property type="entry name" value="Acetyl-CoA synthetase-like"/>
    <property type="match status" value="1"/>
</dbReference>
<evidence type="ECO:0000256" key="3">
    <source>
        <dbReference type="ARBA" id="ARBA00022832"/>
    </source>
</evidence>
<keyword evidence="4" id="KW-0443">Lipid metabolism</keyword>
<dbReference type="Gene3D" id="3.40.50.12780">
    <property type="entry name" value="N-terminal domain of ligase-like"/>
    <property type="match status" value="1"/>
</dbReference>
<dbReference type="Pfam" id="PF00501">
    <property type="entry name" value="AMP-binding"/>
    <property type="match status" value="1"/>
</dbReference>
<dbReference type="EMBL" id="JBBBZM010000142">
    <property type="protein sequence ID" value="KAL0632975.1"/>
    <property type="molecule type" value="Genomic_DNA"/>
</dbReference>
<evidence type="ECO:0000259" key="5">
    <source>
        <dbReference type="Pfam" id="PF00501"/>
    </source>
</evidence>
<keyword evidence="3" id="KW-0276">Fatty acid metabolism</keyword>
<protein>
    <recommendedName>
        <fullName evidence="5">AMP-dependent synthetase/ligase domain-containing protein</fullName>
    </recommendedName>
</protein>
<feature type="domain" description="AMP-dependent synthetase/ligase" evidence="5">
    <location>
        <begin position="40"/>
        <end position="230"/>
    </location>
</feature>
<dbReference type="Proteomes" id="UP001447188">
    <property type="component" value="Unassembled WGS sequence"/>
</dbReference>
<organism evidence="6 7">
    <name type="scientific">Discina gigas</name>
    <dbReference type="NCBI Taxonomy" id="1032678"/>
    <lineage>
        <taxon>Eukaryota</taxon>
        <taxon>Fungi</taxon>
        <taxon>Dikarya</taxon>
        <taxon>Ascomycota</taxon>
        <taxon>Pezizomycotina</taxon>
        <taxon>Pezizomycetes</taxon>
        <taxon>Pezizales</taxon>
        <taxon>Discinaceae</taxon>
        <taxon>Discina</taxon>
    </lineage>
</organism>
<keyword evidence="2" id="KW-0436">Ligase</keyword>
<evidence type="ECO:0000256" key="1">
    <source>
        <dbReference type="ARBA" id="ARBA00006432"/>
    </source>
</evidence>
<accession>A0ABR3GAN4</accession>
<sequence length="266" mass="28967">MSSARSRLANISRHLLSPDPPQAKISNNRAELSPTYFLPRAAAIEPDVDAIVHVTANGKVIRRSYIEFADRARGLGYYFKNRNYKRVGILCPNTPAFLECIFGVAAAGAVQVGVNYRLKKEDVQYIFTHAEVDVIVVDREFVGLLDGFNESIPRIVDEDLDTADGGGDFGRVIAEGLGYDTHGLGWGGLCMEADYEDDVIALAYTSGTTAKPKGVEFTHRGAYLAAMANVIESGLNCTSVLSKDRAKSVIALSANNNRRLTIYANE</sequence>
<comment type="similarity">
    <text evidence="1">Belongs to the ATP-dependent AMP-binding enzyme family.</text>
</comment>
<comment type="caution">
    <text evidence="6">The sequence shown here is derived from an EMBL/GenBank/DDBJ whole genome shotgun (WGS) entry which is preliminary data.</text>
</comment>
<evidence type="ECO:0000256" key="2">
    <source>
        <dbReference type="ARBA" id="ARBA00022598"/>
    </source>
</evidence>
<evidence type="ECO:0000313" key="6">
    <source>
        <dbReference type="EMBL" id="KAL0632975.1"/>
    </source>
</evidence>
<reference evidence="6 7" key="1">
    <citation type="submission" date="2024-02" db="EMBL/GenBank/DDBJ databases">
        <title>Discinaceae phylogenomics.</title>
        <authorList>
            <person name="Dirks A.C."/>
            <person name="James T.Y."/>
        </authorList>
    </citation>
    <scope>NUCLEOTIDE SEQUENCE [LARGE SCALE GENOMIC DNA]</scope>
    <source>
        <strain evidence="6 7">ACD0624</strain>
    </source>
</reference>
<gene>
    <name evidence="6" type="ORF">Q9L58_008133</name>
</gene>
<evidence type="ECO:0000313" key="7">
    <source>
        <dbReference type="Proteomes" id="UP001447188"/>
    </source>
</evidence>
<evidence type="ECO:0000256" key="4">
    <source>
        <dbReference type="ARBA" id="ARBA00023098"/>
    </source>
</evidence>
<dbReference type="InterPro" id="IPR042099">
    <property type="entry name" value="ANL_N_sf"/>
</dbReference>
<dbReference type="PANTHER" id="PTHR43859">
    <property type="entry name" value="ACYL-ACTIVATING ENZYME"/>
    <property type="match status" value="1"/>
</dbReference>